<keyword evidence="2" id="KW-0378">Hydrolase</keyword>
<dbReference type="PANTHER" id="PTHR46018">
    <property type="entry name" value="ZINC PHOSPHODIESTERASE ELAC PROTEIN 1"/>
    <property type="match status" value="1"/>
</dbReference>
<dbReference type="RefSeq" id="WP_111256393.1">
    <property type="nucleotide sequence ID" value="NZ_POTW01000052.1"/>
</dbReference>
<comment type="caution">
    <text evidence="2">The sequence shown here is derived from an EMBL/GenBank/DDBJ whole genome shotgun (WGS) entry which is preliminary data.</text>
</comment>
<dbReference type="SMART" id="SM00849">
    <property type="entry name" value="Lactamase_B"/>
    <property type="match status" value="1"/>
</dbReference>
<dbReference type="Gene3D" id="3.60.15.10">
    <property type="entry name" value="Ribonuclease Z/Hydroxyacylglutathione hydrolase-like"/>
    <property type="match status" value="1"/>
</dbReference>
<reference evidence="2 3" key="1">
    <citation type="submission" date="2018-01" db="EMBL/GenBank/DDBJ databases">
        <title>Draft genome sequence of Jiangella sp. GTF31.</title>
        <authorList>
            <person name="Sahin N."/>
            <person name="Ay H."/>
            <person name="Saygin H."/>
        </authorList>
    </citation>
    <scope>NUCLEOTIDE SEQUENCE [LARGE SCALE GENOMIC DNA]</scope>
    <source>
        <strain evidence="2 3">GTF31</strain>
    </source>
</reference>
<dbReference type="AlphaFoldDB" id="A0A2W2C183"/>
<dbReference type="InterPro" id="IPR001279">
    <property type="entry name" value="Metallo-B-lactamas"/>
</dbReference>
<dbReference type="CDD" id="cd07716">
    <property type="entry name" value="RNaseZ_short-form-like_MBL-fold"/>
    <property type="match status" value="1"/>
</dbReference>
<name>A0A2W2C183_9ACTN</name>
<dbReference type="SUPFAM" id="SSF56281">
    <property type="entry name" value="Metallo-hydrolase/oxidoreductase"/>
    <property type="match status" value="1"/>
</dbReference>
<accession>A0A2W2C183</accession>
<keyword evidence="3" id="KW-1185">Reference proteome</keyword>
<evidence type="ECO:0000313" key="3">
    <source>
        <dbReference type="Proteomes" id="UP000248764"/>
    </source>
</evidence>
<feature type="domain" description="Metallo-beta-lactamase" evidence="1">
    <location>
        <begin position="18"/>
        <end position="199"/>
    </location>
</feature>
<proteinExistence type="predicted"/>
<protein>
    <submittedName>
        <fullName evidence="2">MBL fold metallo-hydrolase</fullName>
    </submittedName>
</protein>
<evidence type="ECO:0000313" key="2">
    <source>
        <dbReference type="EMBL" id="PZF81727.1"/>
    </source>
</evidence>
<dbReference type="Pfam" id="PF12706">
    <property type="entry name" value="Lactamase_B_2"/>
    <property type="match status" value="1"/>
</dbReference>
<evidence type="ECO:0000259" key="1">
    <source>
        <dbReference type="SMART" id="SM00849"/>
    </source>
</evidence>
<gene>
    <name evidence="2" type="ORF">C1I92_19900</name>
</gene>
<dbReference type="GO" id="GO:0042781">
    <property type="term" value="F:3'-tRNA processing endoribonuclease activity"/>
    <property type="evidence" value="ECO:0007669"/>
    <property type="project" value="TreeGrafter"/>
</dbReference>
<organism evidence="2 3">
    <name type="scientific">Jiangella anatolica</name>
    <dbReference type="NCBI Taxonomy" id="2670374"/>
    <lineage>
        <taxon>Bacteria</taxon>
        <taxon>Bacillati</taxon>
        <taxon>Actinomycetota</taxon>
        <taxon>Actinomycetes</taxon>
        <taxon>Jiangellales</taxon>
        <taxon>Jiangellaceae</taxon>
        <taxon>Jiangella</taxon>
    </lineage>
</organism>
<dbReference type="EMBL" id="POTW01000052">
    <property type="protein sequence ID" value="PZF81727.1"/>
    <property type="molecule type" value="Genomic_DNA"/>
</dbReference>
<dbReference type="Proteomes" id="UP000248764">
    <property type="component" value="Unassembled WGS sequence"/>
</dbReference>
<dbReference type="PANTHER" id="PTHR46018:SF4">
    <property type="entry name" value="METALLO-HYDROLASE YHFI-RELATED"/>
    <property type="match status" value="1"/>
</dbReference>
<dbReference type="InterPro" id="IPR036866">
    <property type="entry name" value="RibonucZ/Hydroxyglut_hydro"/>
</dbReference>
<sequence length="250" mass="26104">MRLTVLGCSGSMPGPDSPASGYLIEAGGVRLVLDLGNGALGPLQRLVGVAGLAQLDAVVLSHLHPDHCMDLCGLYVALRYGVPSERRIPVYGPVETADRMAAAYGKEPDPGLSGEFDFHEHPAGEFAVGPLTVKVAPVEHPVPAYGIRVEHEGRSIVYSGDTAATPALVELARDADLFLCEAAYDDGANNPPGIHLTGREAGQHAAAAAARRLVVTHVPPWGDPQRAAEHASAVYDGPVEIAVPGGHWEV</sequence>